<accession>A0A5K7YRU8</accession>
<keyword evidence="2" id="KW-1185">Reference proteome</keyword>
<gene>
    <name evidence="1" type="ORF">DSCA_53480</name>
</gene>
<dbReference type="AlphaFoldDB" id="A0A5K7YRU8"/>
<dbReference type="EMBL" id="AP021874">
    <property type="protein sequence ID" value="BBO71418.1"/>
    <property type="molecule type" value="Genomic_DNA"/>
</dbReference>
<evidence type="ECO:0000313" key="2">
    <source>
        <dbReference type="Proteomes" id="UP000427906"/>
    </source>
</evidence>
<name>A0A5K7YRU8_9BACT</name>
<dbReference type="Proteomes" id="UP000427906">
    <property type="component" value="Chromosome"/>
</dbReference>
<sequence>MHLYQQIGLLKLRKLPFWFKEGFITFVSDGGGAGTVSELEATELIKNGNYFVPNLEDGLFSQKSASHWGLNHHMMYRQNMMFISFLRTEDEKGFRRFLLMIQDGDDFQNAFITSFDKSLDDLWQKFLLNYKG</sequence>
<evidence type="ECO:0000313" key="1">
    <source>
        <dbReference type="EMBL" id="BBO71418.1"/>
    </source>
</evidence>
<dbReference type="RefSeq" id="WP_155319258.1">
    <property type="nucleotide sequence ID" value="NZ_AP021874.1"/>
</dbReference>
<protein>
    <submittedName>
        <fullName evidence="1">Uncharacterized protein</fullName>
    </submittedName>
</protein>
<reference evidence="1 2" key="1">
    <citation type="submission" date="2019-11" db="EMBL/GenBank/DDBJ databases">
        <title>Comparative genomics of hydrocarbon-degrading Desulfosarcina strains.</title>
        <authorList>
            <person name="Watanabe M."/>
            <person name="Kojima H."/>
            <person name="Fukui M."/>
        </authorList>
    </citation>
    <scope>NUCLEOTIDE SEQUENCE [LARGE SCALE GENOMIC DNA]</scope>
    <source>
        <strain evidence="1 2">PL12</strain>
    </source>
</reference>
<dbReference type="OrthoDB" id="5432229at2"/>
<dbReference type="KEGG" id="dalk:DSCA_53480"/>
<organism evidence="1 2">
    <name type="scientific">Desulfosarcina alkanivorans</name>
    <dbReference type="NCBI Taxonomy" id="571177"/>
    <lineage>
        <taxon>Bacteria</taxon>
        <taxon>Pseudomonadati</taxon>
        <taxon>Thermodesulfobacteriota</taxon>
        <taxon>Desulfobacteria</taxon>
        <taxon>Desulfobacterales</taxon>
        <taxon>Desulfosarcinaceae</taxon>
        <taxon>Desulfosarcina</taxon>
    </lineage>
</organism>
<proteinExistence type="predicted"/>